<dbReference type="Proteomes" id="UP000708208">
    <property type="component" value="Unassembled WGS sequence"/>
</dbReference>
<accession>A0A8J2PKR3</accession>
<dbReference type="InterPro" id="IPR006068">
    <property type="entry name" value="ATPase_P-typ_cation-transptr_C"/>
</dbReference>
<dbReference type="EMBL" id="CAJVCH010420657">
    <property type="protein sequence ID" value="CAG7818425.1"/>
    <property type="molecule type" value="Genomic_DNA"/>
</dbReference>
<dbReference type="GO" id="GO:0005886">
    <property type="term" value="C:plasma membrane"/>
    <property type="evidence" value="ECO:0007669"/>
    <property type="project" value="UniProtKB-SubCell"/>
</dbReference>
<name>A0A8J2PKR3_9HEXA</name>
<feature type="transmembrane region" description="Helical" evidence="3">
    <location>
        <begin position="61"/>
        <end position="78"/>
    </location>
</feature>
<sequence length="128" mass="15145">NDLEDSYGQEWSYHGRIKLGLQAQTSFFVAIVLMQMANVFMCKTRRMSLFQQGFRNWNMNISVLVELGLLCMFVYTPYLNGYFLLVPIRPMIFLGALPFAIFFVIYDELRRLAIRTWPDGWAKEEFYT</sequence>
<reference evidence="5" key="1">
    <citation type="submission" date="2021-06" db="EMBL/GenBank/DDBJ databases">
        <authorList>
            <person name="Hodson N. C."/>
            <person name="Mongue J. A."/>
            <person name="Jaron S. K."/>
        </authorList>
    </citation>
    <scope>NUCLEOTIDE SEQUENCE</scope>
</reference>
<evidence type="ECO:0000259" key="4">
    <source>
        <dbReference type="Pfam" id="PF00689"/>
    </source>
</evidence>
<feature type="non-terminal residue" evidence="5">
    <location>
        <position position="1"/>
    </location>
</feature>
<evidence type="ECO:0000256" key="3">
    <source>
        <dbReference type="SAM" id="Phobius"/>
    </source>
</evidence>
<dbReference type="Pfam" id="PF00689">
    <property type="entry name" value="Cation_ATPase_C"/>
    <property type="match status" value="1"/>
</dbReference>
<dbReference type="GO" id="GO:0005391">
    <property type="term" value="F:P-type sodium:potassium-exchanging transporter activity"/>
    <property type="evidence" value="ECO:0007669"/>
    <property type="project" value="TreeGrafter"/>
</dbReference>
<comment type="caution">
    <text evidence="5">The sequence shown here is derived from an EMBL/GenBank/DDBJ whole genome shotgun (WGS) entry which is preliminary data.</text>
</comment>
<dbReference type="PANTHER" id="PTHR43294">
    <property type="entry name" value="SODIUM/POTASSIUM-TRANSPORTING ATPASE SUBUNIT ALPHA"/>
    <property type="match status" value="1"/>
</dbReference>
<evidence type="ECO:0000256" key="1">
    <source>
        <dbReference type="ARBA" id="ARBA00004651"/>
    </source>
</evidence>
<evidence type="ECO:0000313" key="5">
    <source>
        <dbReference type="EMBL" id="CAG7818425.1"/>
    </source>
</evidence>
<dbReference type="GO" id="GO:0030007">
    <property type="term" value="P:intracellular potassium ion homeostasis"/>
    <property type="evidence" value="ECO:0007669"/>
    <property type="project" value="TreeGrafter"/>
</dbReference>
<keyword evidence="3" id="KW-1133">Transmembrane helix</keyword>
<protein>
    <recommendedName>
        <fullName evidence="4">Cation-transporting P-type ATPase C-terminal domain-containing protein</fullName>
    </recommendedName>
</protein>
<dbReference type="OrthoDB" id="3352408at2759"/>
<keyword evidence="2" id="KW-1003">Cell membrane</keyword>
<dbReference type="InterPro" id="IPR050510">
    <property type="entry name" value="Cation_transp_ATPase_P-type"/>
</dbReference>
<keyword evidence="6" id="KW-1185">Reference proteome</keyword>
<feature type="domain" description="Cation-transporting P-type ATPase C-terminal" evidence="4">
    <location>
        <begin position="14"/>
        <end position="112"/>
    </location>
</feature>
<keyword evidence="3" id="KW-0472">Membrane</keyword>
<feature type="transmembrane region" description="Helical" evidence="3">
    <location>
        <begin position="84"/>
        <end position="106"/>
    </location>
</feature>
<organism evidence="5 6">
    <name type="scientific">Allacma fusca</name>
    <dbReference type="NCBI Taxonomy" id="39272"/>
    <lineage>
        <taxon>Eukaryota</taxon>
        <taxon>Metazoa</taxon>
        <taxon>Ecdysozoa</taxon>
        <taxon>Arthropoda</taxon>
        <taxon>Hexapoda</taxon>
        <taxon>Collembola</taxon>
        <taxon>Symphypleona</taxon>
        <taxon>Sminthuridae</taxon>
        <taxon>Allacma</taxon>
    </lineage>
</organism>
<proteinExistence type="predicted"/>
<dbReference type="GO" id="GO:1902600">
    <property type="term" value="P:proton transmembrane transport"/>
    <property type="evidence" value="ECO:0007669"/>
    <property type="project" value="TreeGrafter"/>
</dbReference>
<dbReference type="GO" id="GO:0036376">
    <property type="term" value="P:sodium ion export across plasma membrane"/>
    <property type="evidence" value="ECO:0007669"/>
    <property type="project" value="TreeGrafter"/>
</dbReference>
<dbReference type="AlphaFoldDB" id="A0A8J2PKR3"/>
<gene>
    <name evidence="5" type="ORF">AFUS01_LOCUS28931</name>
</gene>
<evidence type="ECO:0000313" key="6">
    <source>
        <dbReference type="Proteomes" id="UP000708208"/>
    </source>
</evidence>
<comment type="subcellular location">
    <subcellularLocation>
        <location evidence="1">Cell membrane</location>
        <topology evidence="1">Multi-pass membrane protein</topology>
    </subcellularLocation>
</comment>
<keyword evidence="3" id="KW-0812">Transmembrane</keyword>
<dbReference type="GO" id="GO:1990573">
    <property type="term" value="P:potassium ion import across plasma membrane"/>
    <property type="evidence" value="ECO:0007669"/>
    <property type="project" value="TreeGrafter"/>
</dbReference>
<dbReference type="PANTHER" id="PTHR43294:SF21">
    <property type="entry name" value="CATION TRANSPORTING ATPASE"/>
    <property type="match status" value="1"/>
</dbReference>
<feature type="transmembrane region" description="Helical" evidence="3">
    <location>
        <begin position="20"/>
        <end position="40"/>
    </location>
</feature>
<dbReference type="GO" id="GO:0006883">
    <property type="term" value="P:intracellular sodium ion homeostasis"/>
    <property type="evidence" value="ECO:0007669"/>
    <property type="project" value="TreeGrafter"/>
</dbReference>
<evidence type="ECO:0000256" key="2">
    <source>
        <dbReference type="ARBA" id="ARBA00022475"/>
    </source>
</evidence>